<sequence length="76" mass="8497">MRQPQRHNLLFRAACEGLKLLAFMVVGFISICLLWALFGTVEQTEALMRVVMPVFLRLTAGLMSLFAIAGLIESLE</sequence>
<keyword evidence="3" id="KW-1185">Reference proteome</keyword>
<evidence type="ECO:0000313" key="2">
    <source>
        <dbReference type="EMBL" id="RZM78752.1"/>
    </source>
</evidence>
<keyword evidence="1" id="KW-1133">Transmembrane helix</keyword>
<protein>
    <submittedName>
        <fullName evidence="2">Uncharacterized protein</fullName>
    </submittedName>
</protein>
<reference evidence="2 3" key="1">
    <citation type="submission" date="2018-11" db="EMBL/GenBank/DDBJ databases">
        <title>Whole genome sequencing of an environmental sample.</title>
        <authorList>
            <person name="Sarangi A.N."/>
            <person name="Singh D."/>
            <person name="Tripathy S."/>
        </authorList>
    </citation>
    <scope>NUCLEOTIDE SEQUENCE [LARGE SCALE GENOMIC DNA]</scope>
    <source>
        <strain evidence="2 3">Lakshadweep</strain>
    </source>
</reference>
<dbReference type="OrthoDB" id="9956645at2"/>
<accession>A0A4Q7E835</accession>
<proteinExistence type="predicted"/>
<dbReference type="Proteomes" id="UP000292459">
    <property type="component" value="Unassembled WGS sequence"/>
</dbReference>
<evidence type="ECO:0000313" key="3">
    <source>
        <dbReference type="Proteomes" id="UP000292459"/>
    </source>
</evidence>
<feature type="transmembrane region" description="Helical" evidence="1">
    <location>
        <begin position="20"/>
        <end position="38"/>
    </location>
</feature>
<feature type="transmembrane region" description="Helical" evidence="1">
    <location>
        <begin position="50"/>
        <end position="72"/>
    </location>
</feature>
<comment type="caution">
    <text evidence="2">The sequence shown here is derived from an EMBL/GenBank/DDBJ whole genome shotgun (WGS) entry which is preliminary data.</text>
</comment>
<organism evidence="2 3">
    <name type="scientific">Leptolyngbya iicbica LK</name>
    <dbReference type="NCBI Taxonomy" id="2294035"/>
    <lineage>
        <taxon>Bacteria</taxon>
        <taxon>Bacillati</taxon>
        <taxon>Cyanobacteriota</taxon>
        <taxon>Cyanophyceae</taxon>
        <taxon>Leptolyngbyales</taxon>
        <taxon>Leptolyngbyaceae</taxon>
        <taxon>Leptolyngbya group</taxon>
        <taxon>Leptolyngbya</taxon>
        <taxon>Leptolyngbya iicbica</taxon>
    </lineage>
</organism>
<dbReference type="AlphaFoldDB" id="A0A4Q7E835"/>
<dbReference type="RefSeq" id="WP_130199368.1">
    <property type="nucleotide sequence ID" value="NZ_QVFV01000002.1"/>
</dbReference>
<dbReference type="EMBL" id="QVFV01000002">
    <property type="protein sequence ID" value="RZM78752.1"/>
    <property type="molecule type" value="Genomic_DNA"/>
</dbReference>
<gene>
    <name evidence="2" type="ORF">DYY88_08110</name>
</gene>
<evidence type="ECO:0000256" key="1">
    <source>
        <dbReference type="SAM" id="Phobius"/>
    </source>
</evidence>
<keyword evidence="1" id="KW-0812">Transmembrane</keyword>
<name>A0A4Q7E835_9CYAN</name>
<keyword evidence="1" id="KW-0472">Membrane</keyword>